<dbReference type="AlphaFoldDB" id="A0A327S196"/>
<evidence type="ECO:0000313" key="2">
    <source>
        <dbReference type="Proteomes" id="UP000249754"/>
    </source>
</evidence>
<accession>A0A327S196</accession>
<comment type="caution">
    <text evidence="1">The sequence shown here is derived from an EMBL/GenBank/DDBJ whole genome shotgun (WGS) entry which is preliminary data.</text>
</comment>
<protein>
    <submittedName>
        <fullName evidence="1">Uncharacterized protein</fullName>
    </submittedName>
</protein>
<proteinExistence type="predicted"/>
<gene>
    <name evidence="1" type="ORF">LY11_04584</name>
</gene>
<dbReference type="RefSeq" id="WP_111635914.1">
    <property type="nucleotide sequence ID" value="NZ_QLLR01000034.1"/>
</dbReference>
<dbReference type="EMBL" id="QLLR01000034">
    <property type="protein sequence ID" value="RAJ22880.1"/>
    <property type="molecule type" value="Genomic_DNA"/>
</dbReference>
<organism evidence="1 2">
    <name type="scientific">Pedobacter cryoconitis</name>
    <dbReference type="NCBI Taxonomy" id="188932"/>
    <lineage>
        <taxon>Bacteria</taxon>
        <taxon>Pseudomonadati</taxon>
        <taxon>Bacteroidota</taxon>
        <taxon>Sphingobacteriia</taxon>
        <taxon>Sphingobacteriales</taxon>
        <taxon>Sphingobacteriaceae</taxon>
        <taxon>Pedobacter</taxon>
    </lineage>
</organism>
<dbReference type="Proteomes" id="UP000249754">
    <property type="component" value="Unassembled WGS sequence"/>
</dbReference>
<reference evidence="1 2" key="1">
    <citation type="submission" date="2018-06" db="EMBL/GenBank/DDBJ databases">
        <title>Genomic Encyclopedia of Archaeal and Bacterial Type Strains, Phase II (KMG-II): from individual species to whole genera.</title>
        <authorList>
            <person name="Goeker M."/>
        </authorList>
    </citation>
    <scope>NUCLEOTIDE SEQUENCE [LARGE SCALE GENOMIC DNA]</scope>
    <source>
        <strain evidence="1 2">DSM 14825</strain>
    </source>
</reference>
<evidence type="ECO:0000313" key="1">
    <source>
        <dbReference type="EMBL" id="RAJ22880.1"/>
    </source>
</evidence>
<sequence length="113" mass="13241">MERTSEEIMIAEINQYLLSKTENTYRHTSGKSVFKTAGREYTRYQYEVANHTNRGIIDLLVSIVKSDEPNLRISGFKIVISPEQVFNNEFYNLNRDSVDKDIQVLETYINTKR</sequence>
<name>A0A327S196_9SPHI</name>